<proteinExistence type="predicted"/>
<evidence type="ECO:0000256" key="1">
    <source>
        <dbReference type="SAM" id="MobiDB-lite"/>
    </source>
</evidence>
<reference evidence="3 4" key="1">
    <citation type="journal article" date="2014" name="Mol. Plant">
        <title>Chromosome Scale Genome Assembly and Transcriptome Profiling of Nannochloropsis gaditana in Nitrogen Depletion.</title>
        <authorList>
            <person name="Corteggiani Carpinelli E."/>
            <person name="Telatin A."/>
            <person name="Vitulo N."/>
            <person name="Forcato C."/>
            <person name="D'Angelo M."/>
            <person name="Schiavon R."/>
            <person name="Vezzi A."/>
            <person name="Giacometti G.M."/>
            <person name="Morosinotto T."/>
            <person name="Valle G."/>
        </authorList>
    </citation>
    <scope>NUCLEOTIDE SEQUENCE [LARGE SCALE GENOMIC DNA]</scope>
    <source>
        <strain evidence="3 4">B-31</strain>
    </source>
</reference>
<dbReference type="AlphaFoldDB" id="W7TU04"/>
<evidence type="ECO:0000256" key="2">
    <source>
        <dbReference type="SAM" id="Phobius"/>
    </source>
</evidence>
<evidence type="ECO:0000313" key="4">
    <source>
        <dbReference type="Proteomes" id="UP000019335"/>
    </source>
</evidence>
<dbReference type="EMBL" id="AZIL01001391">
    <property type="protein sequence ID" value="EWM24086.1"/>
    <property type="molecule type" value="Genomic_DNA"/>
</dbReference>
<feature type="region of interest" description="Disordered" evidence="1">
    <location>
        <begin position="107"/>
        <end position="127"/>
    </location>
</feature>
<organism evidence="3 4">
    <name type="scientific">Nannochloropsis gaditana</name>
    <dbReference type="NCBI Taxonomy" id="72520"/>
    <lineage>
        <taxon>Eukaryota</taxon>
        <taxon>Sar</taxon>
        <taxon>Stramenopiles</taxon>
        <taxon>Ochrophyta</taxon>
        <taxon>Eustigmatophyceae</taxon>
        <taxon>Eustigmatales</taxon>
        <taxon>Monodopsidaceae</taxon>
        <taxon>Nannochloropsis</taxon>
    </lineage>
</organism>
<keyword evidence="2" id="KW-0812">Transmembrane</keyword>
<feature type="region of interest" description="Disordered" evidence="1">
    <location>
        <begin position="234"/>
        <end position="264"/>
    </location>
</feature>
<name>W7TU04_9STRA</name>
<keyword evidence="4" id="KW-1185">Reference proteome</keyword>
<keyword evidence="2" id="KW-1133">Transmembrane helix</keyword>
<protein>
    <submittedName>
        <fullName evidence="3">Uncharacterized protein</fullName>
    </submittedName>
</protein>
<feature type="compositionally biased region" description="Pro residues" evidence="1">
    <location>
        <begin position="116"/>
        <end position="125"/>
    </location>
</feature>
<sequence>MHQEEVQALGAQRQRLEAQGTLLPPYRLPFHHYLPPLPPFALHPSFRPALLPLLLLLLHLPSLQPCQPRRPRLFSLPEHPPRGRKGTAPFLFPFSLLLFPFLPPPFQQRHGQGGPQRPPSLPPSLRPSLRPSFAPPTSLPTRHDPILGICAREKGRPILSHTSHRGFPSALLRLSAPSNLAPGRRVSSRPSLRRLLRLPFTLLLLFIFFFLLFLQHLLLLLLLLLLHHLGSGSQAAPKPPSAPGTPLVHRGARGRNGKGGGRGGGAGRGGDLLFHSVAAHPVPLFLLTRCQSFLVVLLLPHTGNTVSFPIHRR</sequence>
<dbReference type="Proteomes" id="UP000019335">
    <property type="component" value="Chromosome 15"/>
</dbReference>
<evidence type="ECO:0000313" key="3">
    <source>
        <dbReference type="EMBL" id="EWM24086.1"/>
    </source>
</evidence>
<comment type="caution">
    <text evidence="3">The sequence shown here is derived from an EMBL/GenBank/DDBJ whole genome shotgun (WGS) entry which is preliminary data.</text>
</comment>
<gene>
    <name evidence="3" type="ORF">Naga_101344g2</name>
</gene>
<keyword evidence="2" id="KW-0472">Membrane</keyword>
<accession>W7TU04</accession>
<feature type="transmembrane region" description="Helical" evidence="2">
    <location>
        <begin position="202"/>
        <end position="226"/>
    </location>
</feature>